<evidence type="ECO:0000256" key="2">
    <source>
        <dbReference type="ARBA" id="ARBA00004167"/>
    </source>
</evidence>
<evidence type="ECO:0000256" key="13">
    <source>
        <dbReference type="ARBA" id="ARBA00023136"/>
    </source>
</evidence>
<evidence type="ECO:0000256" key="14">
    <source>
        <dbReference type="ARBA" id="ARBA00024013"/>
    </source>
</evidence>
<dbReference type="GO" id="GO:0016020">
    <property type="term" value="C:membrane"/>
    <property type="evidence" value="ECO:0007669"/>
    <property type="project" value="UniProtKB-SubCell"/>
</dbReference>
<dbReference type="AlphaFoldDB" id="A0A1X7SMP9"/>
<evidence type="ECO:0000256" key="7">
    <source>
        <dbReference type="ARBA" id="ARBA00022723"/>
    </source>
</evidence>
<keyword evidence="13 16" id="KW-0472">Membrane</keyword>
<dbReference type="GO" id="GO:0005525">
    <property type="term" value="F:GTP binding"/>
    <property type="evidence" value="ECO:0007669"/>
    <property type="project" value="InterPro"/>
</dbReference>
<feature type="region of interest" description="Disordered" evidence="15">
    <location>
        <begin position="1"/>
        <end position="56"/>
    </location>
</feature>
<dbReference type="InParanoid" id="A0A1X7SMP9"/>
<feature type="domain" description="G" evidence="17">
    <location>
        <begin position="76"/>
        <end position="182"/>
    </location>
</feature>
<evidence type="ECO:0000256" key="15">
    <source>
        <dbReference type="SAM" id="MobiDB-lite"/>
    </source>
</evidence>
<keyword evidence="9" id="KW-1002">Plastid outer membrane</keyword>
<dbReference type="PANTHER" id="PTHR10903:SF135">
    <property type="entry name" value="TRANSLOCASE OF CHLOROPLAST 120, CHLOROPLASTIC-RELATED"/>
    <property type="match status" value="1"/>
</dbReference>
<organism evidence="18">
    <name type="scientific">Amphimedon queenslandica</name>
    <name type="common">Sponge</name>
    <dbReference type="NCBI Taxonomy" id="400682"/>
    <lineage>
        <taxon>Eukaryota</taxon>
        <taxon>Metazoa</taxon>
        <taxon>Porifera</taxon>
        <taxon>Demospongiae</taxon>
        <taxon>Heteroscleromorpha</taxon>
        <taxon>Haplosclerida</taxon>
        <taxon>Niphatidae</taxon>
        <taxon>Amphimedon</taxon>
    </lineage>
</organism>
<evidence type="ECO:0000256" key="6">
    <source>
        <dbReference type="ARBA" id="ARBA00022692"/>
    </source>
</evidence>
<dbReference type="GO" id="GO:0015031">
    <property type="term" value="P:protein transport"/>
    <property type="evidence" value="ECO:0007669"/>
    <property type="project" value="UniProtKB-KW"/>
</dbReference>
<evidence type="ECO:0000256" key="16">
    <source>
        <dbReference type="SAM" id="Phobius"/>
    </source>
</evidence>
<accession>A0A1X7SMP9</accession>
<dbReference type="InterPro" id="IPR045058">
    <property type="entry name" value="GIMA/IAN/Toc"/>
</dbReference>
<evidence type="ECO:0000256" key="5">
    <source>
        <dbReference type="ARBA" id="ARBA00022640"/>
    </source>
</evidence>
<dbReference type="InterPro" id="IPR006073">
    <property type="entry name" value="GTP-bd"/>
</dbReference>
<feature type="transmembrane region" description="Helical" evidence="16">
    <location>
        <begin position="298"/>
        <end position="319"/>
    </location>
</feature>
<evidence type="ECO:0000313" key="18">
    <source>
        <dbReference type="EnsemblMetazoa" id="Aqu2.1.03364_001"/>
    </source>
</evidence>
<protein>
    <recommendedName>
        <fullName evidence="17">G domain-containing protein</fullName>
    </recommendedName>
</protein>
<keyword evidence="8" id="KW-0378">Hydrolase</keyword>
<evidence type="ECO:0000256" key="11">
    <source>
        <dbReference type="ARBA" id="ARBA00022927"/>
    </source>
</evidence>
<dbReference type="InterPro" id="IPR027417">
    <property type="entry name" value="P-loop_NTPase"/>
</dbReference>
<keyword evidence="3" id="KW-0813">Transport</keyword>
<comment type="subcellular location">
    <subcellularLocation>
        <location evidence="2">Membrane</location>
        <topology evidence="2">Single-pass membrane protein</topology>
    </subcellularLocation>
    <subcellularLocation>
        <location evidence="14">Plastid</location>
        <location evidence="14">Chloroplast outer membrane</location>
    </subcellularLocation>
</comment>
<evidence type="ECO:0000259" key="17">
    <source>
        <dbReference type="Pfam" id="PF01926"/>
    </source>
</evidence>
<keyword evidence="7" id="KW-0479">Metal-binding</keyword>
<sequence length="358" mass="39061">MASGEDITIESSDKKKSIHDDHEGEEQGYPTDIEDRPISPTEQPNTRSIEDSFDSLPQEIKDKIQELRDKEEPINILVIGPTGSGKSTIVNALMGIVVANVDQGAESNSSETKEYEGAVMEVKIKIYDTIGFGDTRGKSGKHIVREIAKKNKFDLILICLKFDSRAYGDVKDMFTTLKKEISNEMWERSVIVLTFTNMFLQLQNVKRLEGDEKKKSIHRKITTFKEKISGFLSGQVTEETIRNIPFCIAGEEDQMKLPTTENWLVALWESCISRCSERSCPLLKFYSTQRLLGITGNISLPTVTGAVAGGIIGAGVGIVGHVPGMVGGAALGAGIGAAVMGSVSGAIVGKDTQKKKNM</sequence>
<dbReference type="GO" id="GO:0046872">
    <property type="term" value="F:metal ion binding"/>
    <property type="evidence" value="ECO:0007669"/>
    <property type="project" value="UniProtKB-KW"/>
</dbReference>
<evidence type="ECO:0000256" key="8">
    <source>
        <dbReference type="ARBA" id="ARBA00022801"/>
    </source>
</evidence>
<feature type="compositionally biased region" description="Basic and acidic residues" evidence="15">
    <location>
        <begin position="11"/>
        <end position="22"/>
    </location>
</feature>
<evidence type="ECO:0000256" key="12">
    <source>
        <dbReference type="ARBA" id="ARBA00022989"/>
    </source>
</evidence>
<evidence type="ECO:0000256" key="10">
    <source>
        <dbReference type="ARBA" id="ARBA00022842"/>
    </source>
</evidence>
<keyword evidence="12 16" id="KW-1133">Transmembrane helix</keyword>
<evidence type="ECO:0000256" key="9">
    <source>
        <dbReference type="ARBA" id="ARBA00022805"/>
    </source>
</evidence>
<evidence type="ECO:0000256" key="1">
    <source>
        <dbReference type="ARBA" id="ARBA00001946"/>
    </source>
</evidence>
<reference evidence="18" key="1">
    <citation type="submission" date="2017-05" db="UniProtKB">
        <authorList>
            <consortium name="EnsemblMetazoa"/>
        </authorList>
    </citation>
    <scope>IDENTIFICATION</scope>
</reference>
<dbReference type="Gene3D" id="3.40.50.300">
    <property type="entry name" value="P-loop containing nucleotide triphosphate hydrolases"/>
    <property type="match status" value="1"/>
</dbReference>
<keyword evidence="4" id="KW-0150">Chloroplast</keyword>
<dbReference type="GO" id="GO:0016787">
    <property type="term" value="F:hydrolase activity"/>
    <property type="evidence" value="ECO:0007669"/>
    <property type="project" value="UniProtKB-KW"/>
</dbReference>
<keyword evidence="6 16" id="KW-0812">Transmembrane</keyword>
<feature type="transmembrane region" description="Helical" evidence="16">
    <location>
        <begin position="325"/>
        <end position="348"/>
    </location>
</feature>
<name>A0A1X7SMP9_AMPQE</name>
<dbReference type="EnsemblMetazoa" id="Aqu2.1.03364_001">
    <property type="protein sequence ID" value="Aqu2.1.03364_001"/>
    <property type="gene ID" value="Aqu2.1.03364"/>
</dbReference>
<comment type="cofactor">
    <cofactor evidence="1">
        <name>Mg(2+)</name>
        <dbReference type="ChEBI" id="CHEBI:18420"/>
    </cofactor>
</comment>
<keyword evidence="10" id="KW-0460">Magnesium</keyword>
<keyword evidence="5" id="KW-0934">Plastid</keyword>
<evidence type="ECO:0000256" key="4">
    <source>
        <dbReference type="ARBA" id="ARBA00022528"/>
    </source>
</evidence>
<dbReference type="SUPFAM" id="SSF52540">
    <property type="entry name" value="P-loop containing nucleoside triphosphate hydrolases"/>
    <property type="match status" value="1"/>
</dbReference>
<evidence type="ECO:0000256" key="3">
    <source>
        <dbReference type="ARBA" id="ARBA00022448"/>
    </source>
</evidence>
<dbReference type="Pfam" id="PF01926">
    <property type="entry name" value="MMR_HSR1"/>
    <property type="match status" value="1"/>
</dbReference>
<dbReference type="OrthoDB" id="425923at2759"/>
<keyword evidence="11" id="KW-0653">Protein transport</keyword>
<proteinExistence type="predicted"/>
<dbReference type="PANTHER" id="PTHR10903">
    <property type="entry name" value="GTPASE, IMAP FAMILY MEMBER-RELATED"/>
    <property type="match status" value="1"/>
</dbReference>